<feature type="compositionally biased region" description="Basic and acidic residues" evidence="1">
    <location>
        <begin position="30"/>
        <end position="39"/>
    </location>
</feature>
<feature type="compositionally biased region" description="Acidic residues" evidence="1">
    <location>
        <begin position="14"/>
        <end position="29"/>
    </location>
</feature>
<accession>A0A210Q6Y5</accession>
<evidence type="ECO:0000313" key="3">
    <source>
        <dbReference type="Proteomes" id="UP000242188"/>
    </source>
</evidence>
<dbReference type="Proteomes" id="UP000242188">
    <property type="component" value="Unassembled WGS sequence"/>
</dbReference>
<sequence>MESKEECKEVIDGEKEEEEEVEEEEEEEPYEVKLKEEEQEEKELISRHRVYLKQRISEIFPQLSDVILNTTVHDKRNRNDLQMCTEHLLDNKDTQDLEKSSPSSRDGPQINCSD</sequence>
<feature type="compositionally biased region" description="Polar residues" evidence="1">
    <location>
        <begin position="100"/>
        <end position="114"/>
    </location>
</feature>
<name>A0A210Q6Y5_MIZYE</name>
<evidence type="ECO:0000313" key="2">
    <source>
        <dbReference type="EMBL" id="OWF44502.1"/>
    </source>
</evidence>
<keyword evidence="3" id="KW-1185">Reference proteome</keyword>
<dbReference type="AlphaFoldDB" id="A0A210Q6Y5"/>
<feature type="region of interest" description="Disordered" evidence="1">
    <location>
        <begin position="1"/>
        <end position="39"/>
    </location>
</feature>
<comment type="caution">
    <text evidence="2">The sequence shown here is derived from an EMBL/GenBank/DDBJ whole genome shotgun (WGS) entry which is preliminary data.</text>
</comment>
<feature type="compositionally biased region" description="Basic and acidic residues" evidence="1">
    <location>
        <begin position="1"/>
        <end position="13"/>
    </location>
</feature>
<proteinExistence type="predicted"/>
<evidence type="ECO:0000256" key="1">
    <source>
        <dbReference type="SAM" id="MobiDB-lite"/>
    </source>
</evidence>
<dbReference type="EMBL" id="NEDP02004769">
    <property type="protein sequence ID" value="OWF44502.1"/>
    <property type="molecule type" value="Genomic_DNA"/>
</dbReference>
<gene>
    <name evidence="2" type="ORF">KP79_PYT05806</name>
</gene>
<reference evidence="2 3" key="1">
    <citation type="journal article" date="2017" name="Nat. Ecol. Evol.">
        <title>Scallop genome provides insights into evolution of bilaterian karyotype and development.</title>
        <authorList>
            <person name="Wang S."/>
            <person name="Zhang J."/>
            <person name="Jiao W."/>
            <person name="Li J."/>
            <person name="Xun X."/>
            <person name="Sun Y."/>
            <person name="Guo X."/>
            <person name="Huan P."/>
            <person name="Dong B."/>
            <person name="Zhang L."/>
            <person name="Hu X."/>
            <person name="Sun X."/>
            <person name="Wang J."/>
            <person name="Zhao C."/>
            <person name="Wang Y."/>
            <person name="Wang D."/>
            <person name="Huang X."/>
            <person name="Wang R."/>
            <person name="Lv J."/>
            <person name="Li Y."/>
            <person name="Zhang Z."/>
            <person name="Liu B."/>
            <person name="Lu W."/>
            <person name="Hui Y."/>
            <person name="Liang J."/>
            <person name="Zhou Z."/>
            <person name="Hou R."/>
            <person name="Li X."/>
            <person name="Liu Y."/>
            <person name="Li H."/>
            <person name="Ning X."/>
            <person name="Lin Y."/>
            <person name="Zhao L."/>
            <person name="Xing Q."/>
            <person name="Dou J."/>
            <person name="Li Y."/>
            <person name="Mao J."/>
            <person name="Guo H."/>
            <person name="Dou H."/>
            <person name="Li T."/>
            <person name="Mu C."/>
            <person name="Jiang W."/>
            <person name="Fu Q."/>
            <person name="Fu X."/>
            <person name="Miao Y."/>
            <person name="Liu J."/>
            <person name="Yu Q."/>
            <person name="Li R."/>
            <person name="Liao H."/>
            <person name="Li X."/>
            <person name="Kong Y."/>
            <person name="Jiang Z."/>
            <person name="Chourrout D."/>
            <person name="Li R."/>
            <person name="Bao Z."/>
        </authorList>
    </citation>
    <scope>NUCLEOTIDE SEQUENCE [LARGE SCALE GENOMIC DNA]</scope>
    <source>
        <strain evidence="2 3">PY_sf001</strain>
    </source>
</reference>
<organism evidence="2 3">
    <name type="scientific">Mizuhopecten yessoensis</name>
    <name type="common">Japanese scallop</name>
    <name type="synonym">Patinopecten yessoensis</name>
    <dbReference type="NCBI Taxonomy" id="6573"/>
    <lineage>
        <taxon>Eukaryota</taxon>
        <taxon>Metazoa</taxon>
        <taxon>Spiralia</taxon>
        <taxon>Lophotrochozoa</taxon>
        <taxon>Mollusca</taxon>
        <taxon>Bivalvia</taxon>
        <taxon>Autobranchia</taxon>
        <taxon>Pteriomorphia</taxon>
        <taxon>Pectinida</taxon>
        <taxon>Pectinoidea</taxon>
        <taxon>Pectinidae</taxon>
        <taxon>Mizuhopecten</taxon>
    </lineage>
</organism>
<feature type="region of interest" description="Disordered" evidence="1">
    <location>
        <begin position="86"/>
        <end position="114"/>
    </location>
</feature>
<protein>
    <submittedName>
        <fullName evidence="2">Uncharacterized protein</fullName>
    </submittedName>
</protein>
<feature type="compositionally biased region" description="Basic and acidic residues" evidence="1">
    <location>
        <begin position="87"/>
        <end position="99"/>
    </location>
</feature>